<organism evidence="1">
    <name type="scientific">Desulfobacca acetoxidans</name>
    <dbReference type="NCBI Taxonomy" id="60893"/>
    <lineage>
        <taxon>Bacteria</taxon>
        <taxon>Pseudomonadati</taxon>
        <taxon>Thermodesulfobacteriota</taxon>
        <taxon>Desulfobaccia</taxon>
        <taxon>Desulfobaccales</taxon>
        <taxon>Desulfobaccaceae</taxon>
        <taxon>Desulfobacca</taxon>
    </lineage>
</organism>
<dbReference type="Gene3D" id="3.10.420.10">
    <property type="entry name" value="SecB-like"/>
    <property type="match status" value="1"/>
</dbReference>
<sequence>MRLVVPLQLKSHFFAKVEVEANQTFQPDAEKEADADQKIQTEVHLAQHKDNPRKWQVILEVASQPPNKSLPYRINLQCVGFFEVAPDVEEKHVPFMVRTNGTAILYSSAREFLLMVTGRGPWGPYSLPTTNFLEPIKVEKRKKPLISAHKSIKKKRQSKTSSAI</sequence>
<dbReference type="AlphaFoldDB" id="A0A7V6A1T0"/>
<reference evidence="1" key="1">
    <citation type="journal article" date="2020" name="mSystems">
        <title>Genome- and Community-Level Interaction Insights into Carbon Utilization and Element Cycling Functions of Hydrothermarchaeota in Hydrothermal Sediment.</title>
        <authorList>
            <person name="Zhou Z."/>
            <person name="Liu Y."/>
            <person name="Xu W."/>
            <person name="Pan J."/>
            <person name="Luo Z.H."/>
            <person name="Li M."/>
        </authorList>
    </citation>
    <scope>NUCLEOTIDE SEQUENCE [LARGE SCALE GENOMIC DNA]</scope>
    <source>
        <strain evidence="1">SpSt-767</strain>
    </source>
</reference>
<proteinExistence type="predicted"/>
<evidence type="ECO:0000313" key="1">
    <source>
        <dbReference type="EMBL" id="HHS28488.1"/>
    </source>
</evidence>
<dbReference type="EMBL" id="DTGR01000031">
    <property type="protein sequence ID" value="HHS28488.1"/>
    <property type="molecule type" value="Genomic_DNA"/>
</dbReference>
<gene>
    <name evidence="1" type="ORF">ENV52_02145</name>
</gene>
<comment type="caution">
    <text evidence="1">The sequence shown here is derived from an EMBL/GenBank/DDBJ whole genome shotgun (WGS) entry which is preliminary data.</text>
</comment>
<name>A0A7V6A1T0_9BACT</name>
<accession>A0A7V6A1T0</accession>
<dbReference type="InterPro" id="IPR035958">
    <property type="entry name" value="SecB-like_sf"/>
</dbReference>
<protein>
    <submittedName>
        <fullName evidence="1">Uncharacterized protein</fullName>
    </submittedName>
</protein>
<dbReference type="SUPFAM" id="SSF54611">
    <property type="entry name" value="SecB-like"/>
    <property type="match status" value="1"/>
</dbReference>